<name>A0AAD5E6D6_UMBRA</name>
<reference evidence="3" key="2">
    <citation type="journal article" date="2022" name="Proc. Natl. Acad. Sci. U.S.A.">
        <title>Diploid-dominant life cycles characterize the early evolution of Fungi.</title>
        <authorList>
            <person name="Amses K.R."/>
            <person name="Simmons D.R."/>
            <person name="Longcore J.E."/>
            <person name="Mondo S.J."/>
            <person name="Seto K."/>
            <person name="Jeronimo G.H."/>
            <person name="Bonds A.E."/>
            <person name="Quandt C.A."/>
            <person name="Davis W.J."/>
            <person name="Chang Y."/>
            <person name="Federici B.A."/>
            <person name="Kuo A."/>
            <person name="LaButti K."/>
            <person name="Pangilinan J."/>
            <person name="Andreopoulos W."/>
            <person name="Tritt A."/>
            <person name="Riley R."/>
            <person name="Hundley H."/>
            <person name="Johnson J."/>
            <person name="Lipzen A."/>
            <person name="Barry K."/>
            <person name="Lang B.F."/>
            <person name="Cuomo C.A."/>
            <person name="Buchler N.E."/>
            <person name="Grigoriev I.V."/>
            <person name="Spatafora J.W."/>
            <person name="Stajich J.E."/>
            <person name="James T.Y."/>
        </authorList>
    </citation>
    <scope>NUCLEOTIDE SEQUENCE</scope>
    <source>
        <strain evidence="3">AG</strain>
    </source>
</reference>
<evidence type="ECO:0000313" key="4">
    <source>
        <dbReference type="Proteomes" id="UP001206595"/>
    </source>
</evidence>
<sequence>MVLFRRVAIYNYIVVFVTVTVAFTVRSTEIRGAKGNSLGAKLWSRENKGDDSDSYEDSKQCTLTQVICESTTESCFDDVATFTPFVRTVTNGQGSIFNIPTRAPVFLVITDIVNGNSITRTVTEGQKTQYSVQTALAAPVPSTTVAGTVTITDVINGMTTTRTVTNGAGITTNGVVTPCPSVSSTRVVIVDTIAGRVYTRTVSNGGGTSIGEAASSCPTTGYGTATITDTIDGQIVTRTVTNGGGTSTNGPASTCPTAGYGTATITDTIDGKAVTRTVTNGGGISTNGAITITDTIDGQIVTRTVTNGGGTSTNGPESTCPTTGYGTATITDTIDGQTVTRTVTNGGGTSTNGSASTCPTIGSGPVTITDTIDGETVTRTVTSGGGLSTDGPASICPTIGGVETTASSTAPSETSEDSSPTPTCIPCSFTGFQCENVGSTAWFTICQGGCTVRSRCGAGRVCVPNKDILGYCPFNPTTYCDFTGLNCNAPGSQPFYATCTNNVIGFGSCANDQVCNQAAPDPVTGQAIRCSNAPSCSFTGDRCDVNPHSPWWYRCLTTQMDHFEDLSKWRGTSTLPTLFWKVNFRDETNKPEKIWKSCHTCQKLGSLTVEDWELGNISFTISYEQVYIQTTAIFQYVCEQK</sequence>
<dbReference type="EMBL" id="MU620955">
    <property type="protein sequence ID" value="KAI8576490.1"/>
    <property type="molecule type" value="Genomic_DNA"/>
</dbReference>
<organism evidence="3 4">
    <name type="scientific">Umbelopsis ramanniana AG</name>
    <dbReference type="NCBI Taxonomy" id="1314678"/>
    <lineage>
        <taxon>Eukaryota</taxon>
        <taxon>Fungi</taxon>
        <taxon>Fungi incertae sedis</taxon>
        <taxon>Mucoromycota</taxon>
        <taxon>Mucoromycotina</taxon>
        <taxon>Umbelopsidomycetes</taxon>
        <taxon>Umbelopsidales</taxon>
        <taxon>Umbelopsidaceae</taxon>
        <taxon>Umbelopsis</taxon>
    </lineage>
</organism>
<keyword evidence="2" id="KW-0472">Membrane</keyword>
<feature type="transmembrane region" description="Helical" evidence="2">
    <location>
        <begin position="7"/>
        <end position="25"/>
    </location>
</feature>
<keyword evidence="2" id="KW-0812">Transmembrane</keyword>
<evidence type="ECO:0000313" key="3">
    <source>
        <dbReference type="EMBL" id="KAI8576490.1"/>
    </source>
</evidence>
<evidence type="ECO:0000256" key="1">
    <source>
        <dbReference type="SAM" id="MobiDB-lite"/>
    </source>
</evidence>
<keyword evidence="2" id="KW-1133">Transmembrane helix</keyword>
<dbReference type="GeneID" id="75918922"/>
<comment type="caution">
    <text evidence="3">The sequence shown here is derived from an EMBL/GenBank/DDBJ whole genome shotgun (WGS) entry which is preliminary data.</text>
</comment>
<protein>
    <submittedName>
        <fullName evidence="3">Uncharacterized protein</fullName>
    </submittedName>
</protein>
<proteinExistence type="predicted"/>
<feature type="region of interest" description="Disordered" evidence="1">
    <location>
        <begin position="344"/>
        <end position="365"/>
    </location>
</feature>
<accession>A0AAD5E6D6</accession>
<dbReference type="AlphaFoldDB" id="A0AAD5E6D6"/>
<keyword evidence="4" id="KW-1185">Reference proteome</keyword>
<gene>
    <name evidence="3" type="ORF">K450DRAFT_291535</name>
</gene>
<evidence type="ECO:0000256" key="2">
    <source>
        <dbReference type="SAM" id="Phobius"/>
    </source>
</evidence>
<dbReference type="RefSeq" id="XP_051441494.1">
    <property type="nucleotide sequence ID" value="XM_051593580.1"/>
</dbReference>
<reference evidence="3" key="1">
    <citation type="submission" date="2021-06" db="EMBL/GenBank/DDBJ databases">
        <authorList>
            <consortium name="DOE Joint Genome Institute"/>
            <person name="Mondo S.J."/>
            <person name="Amses K.R."/>
            <person name="Simmons D.R."/>
            <person name="Longcore J.E."/>
            <person name="Seto K."/>
            <person name="Alves G.H."/>
            <person name="Bonds A.E."/>
            <person name="Quandt C.A."/>
            <person name="Davis W.J."/>
            <person name="Chang Y."/>
            <person name="Letcher P.M."/>
            <person name="Powell M.J."/>
            <person name="Kuo A."/>
            <person name="Labutti K."/>
            <person name="Pangilinan J."/>
            <person name="Andreopoulos W."/>
            <person name="Tritt A."/>
            <person name="Riley R."/>
            <person name="Hundley H."/>
            <person name="Johnson J."/>
            <person name="Lipzen A."/>
            <person name="Barry K."/>
            <person name="Berbee M.L."/>
            <person name="Buchler N.E."/>
            <person name="Grigoriev I.V."/>
            <person name="Spatafora J.W."/>
            <person name="Stajich J.E."/>
            <person name="James T.Y."/>
        </authorList>
    </citation>
    <scope>NUCLEOTIDE SEQUENCE</scope>
    <source>
        <strain evidence="3">AG</strain>
    </source>
</reference>
<dbReference type="Proteomes" id="UP001206595">
    <property type="component" value="Unassembled WGS sequence"/>
</dbReference>